<dbReference type="EMBL" id="JBAMZL010000033">
    <property type="protein sequence ID" value="KAL0498636.1"/>
    <property type="molecule type" value="Genomic_DNA"/>
</dbReference>
<feature type="region of interest" description="Disordered" evidence="1">
    <location>
        <begin position="342"/>
        <end position="363"/>
    </location>
</feature>
<dbReference type="InterPro" id="IPR038718">
    <property type="entry name" value="SNF2-like_sf"/>
</dbReference>
<evidence type="ECO:0008006" key="4">
    <source>
        <dbReference type="Google" id="ProtNLM"/>
    </source>
</evidence>
<evidence type="ECO:0000256" key="1">
    <source>
        <dbReference type="SAM" id="MobiDB-lite"/>
    </source>
</evidence>
<name>A0AAW3A4A7_9TRYP</name>
<comment type="caution">
    <text evidence="2">The sequence shown here is derived from an EMBL/GenBank/DDBJ whole genome shotgun (WGS) entry which is preliminary data.</text>
</comment>
<evidence type="ECO:0000313" key="2">
    <source>
        <dbReference type="EMBL" id="KAL0498636.1"/>
    </source>
</evidence>
<dbReference type="PANTHER" id="PTHR10799">
    <property type="entry name" value="SNF2/RAD54 HELICASE FAMILY"/>
    <property type="match status" value="1"/>
</dbReference>
<organism evidence="2 3">
    <name type="scientific">Leishmania utingensis</name>
    <dbReference type="NCBI Taxonomy" id="653362"/>
    <lineage>
        <taxon>Eukaryota</taxon>
        <taxon>Discoba</taxon>
        <taxon>Euglenozoa</taxon>
        <taxon>Kinetoplastea</taxon>
        <taxon>Metakinetoplastina</taxon>
        <taxon>Trypanosomatida</taxon>
        <taxon>Trypanosomatidae</taxon>
        <taxon>Leishmaniinae</taxon>
        <taxon>Leishmania</taxon>
    </lineage>
</organism>
<keyword evidence="3" id="KW-1185">Reference proteome</keyword>
<proteinExistence type="predicted"/>
<sequence>MMNRGALITLLLHRDVTIGEGGHWMKRLDCKLLRTLHKAACPRCLIITGTLLQNDLTELPRVLEYVGPQLSIHDDANQRPPREAVAALSRHWGLRVSEQRERKSCDNIGNREVTKRSAAAGGEERVLLLEYLQKGPQSFVLRRVKAQPSTSSCRPSTTAPTPLPPIPLTPRQQAYYALVQSELHNNSRLTRLCECYVHSFFSCVTSTLIRMKGCCTSHQPSSACERLSCIRKVSGTLKLIDVMRLKLRRRGPLAPLFVRITRSIDLFKEYLSVQSAVLGKTLCGSGDTRTIMTIDGSRESDLTKAAMNLKKPQVMLSQMLLHTRLYGSSSAETHGEAIRHVQGPCSSFDEPHNGENSVRHRCL</sequence>
<dbReference type="InterPro" id="IPR027417">
    <property type="entry name" value="P-loop_NTPase"/>
</dbReference>
<dbReference type="Gene3D" id="3.40.50.300">
    <property type="entry name" value="P-loop containing nucleotide triphosphate hydrolases"/>
    <property type="match status" value="1"/>
</dbReference>
<accession>A0AAW3A4A7</accession>
<dbReference type="AlphaFoldDB" id="A0AAW3A4A7"/>
<evidence type="ECO:0000313" key="3">
    <source>
        <dbReference type="Proteomes" id="UP001482455"/>
    </source>
</evidence>
<dbReference type="Proteomes" id="UP001482455">
    <property type="component" value="Unassembled WGS sequence"/>
</dbReference>
<dbReference type="Gene3D" id="3.40.50.10810">
    <property type="entry name" value="Tandem AAA-ATPase domain"/>
    <property type="match status" value="1"/>
</dbReference>
<reference evidence="2 3" key="1">
    <citation type="submission" date="2024-02" db="EMBL/GenBank/DDBJ databases">
        <title>FIRST GENOME SEQUENCES OF Leishmania (Viannia) shawi, Leishmania (Viannia) lindenbergi AND Leishmania (Viannia) utingensis.</title>
        <authorList>
            <person name="Resadore F."/>
            <person name="Custodio M.G.F."/>
            <person name="Boite M.C."/>
            <person name="Cupolillo E."/>
            <person name="Ferreira G.E.M."/>
        </authorList>
    </citation>
    <scope>NUCLEOTIDE SEQUENCE [LARGE SCALE GENOMIC DNA]</scope>
    <source>
        <strain evidence="2 3">ITUB/BR/1977/M4964</strain>
    </source>
</reference>
<gene>
    <name evidence="2" type="ORF">Q4I30_006391</name>
</gene>
<protein>
    <recommendedName>
        <fullName evidence="4">SNF2 N-terminal domain-containing protein</fullName>
    </recommendedName>
</protein>